<organism evidence="8 9">
    <name type="scientific">Bdellovibrio svalbardensis</name>
    <dbReference type="NCBI Taxonomy" id="2972972"/>
    <lineage>
        <taxon>Bacteria</taxon>
        <taxon>Pseudomonadati</taxon>
        <taxon>Bdellovibrionota</taxon>
        <taxon>Bdellovibrionia</taxon>
        <taxon>Bdellovibrionales</taxon>
        <taxon>Pseudobdellovibrionaceae</taxon>
        <taxon>Bdellovibrio</taxon>
    </lineage>
</organism>
<dbReference type="Gene3D" id="1.10.8.60">
    <property type="match status" value="1"/>
</dbReference>
<dbReference type="SMART" id="SM00382">
    <property type="entry name" value="AAA"/>
    <property type="match status" value="1"/>
</dbReference>
<reference evidence="8" key="1">
    <citation type="submission" date="2022-08" db="EMBL/GenBank/DDBJ databases">
        <title>Novel Bdellovibrio Species Isolated from Svalbard: Designation Bdellovibrio svalbardensis.</title>
        <authorList>
            <person name="Mitchell R.J."/>
            <person name="Choi S.Y."/>
        </authorList>
    </citation>
    <scope>NUCLEOTIDE SEQUENCE</scope>
    <source>
        <strain evidence="8">PAP01</strain>
    </source>
</reference>
<dbReference type="InterPro" id="IPR009057">
    <property type="entry name" value="Homeodomain-like_sf"/>
</dbReference>
<gene>
    <name evidence="8" type="ORF">NWE73_08140</name>
</gene>
<dbReference type="Gene3D" id="1.10.10.60">
    <property type="entry name" value="Homeodomain-like"/>
    <property type="match status" value="1"/>
</dbReference>
<evidence type="ECO:0000259" key="6">
    <source>
        <dbReference type="PROSITE" id="PS50045"/>
    </source>
</evidence>
<protein>
    <submittedName>
        <fullName evidence="8">Sigma-54 dependent transcriptional regulator</fullName>
    </submittedName>
</protein>
<sequence length="458" mass="51503">MNKIMIIDDEPAMGAMLSDFLKAQNYESVVYASPVEALQNLSEEISLVITDLKMPQMDGMTFIQEALKLHPTLPIILVTAFGSIETAIEATRKGAFHFLTKPLKLNELLVYVEKALHFRNIQRHNLVLKNELRTQHSFAGIIGKSSAMQNIFDLIQRIAPSNANVFIHGDSGTGKELVARALHKLSSRADKAFIAINCTAIPDSLLESELFGHAKGSFTGAHQRKKGLFEEAEGGTIFLDEIGDMDLSLQSKLLRVIQERRVRAVGDNVDKPVDVRIVVATHKDLKTAIRDGRFREDLYYRLSVIPLTLPPLRHRREDIPLLANFFLDKYNAQNGRHISGFTPAAIAQLLNLNWDGNIRELENVIERAVVLCKDTVIDKSDLPDGEANSSESLFAQASEHLPTLEDFEKRYIHFILNKVGGKKEKAAHILGINRRTLYRKEIEYGWEKSPSESEEQES</sequence>
<dbReference type="Pfam" id="PF02954">
    <property type="entry name" value="HTH_8"/>
    <property type="match status" value="1"/>
</dbReference>
<dbReference type="SUPFAM" id="SSF52540">
    <property type="entry name" value="P-loop containing nucleoside triphosphate hydrolases"/>
    <property type="match status" value="1"/>
</dbReference>
<dbReference type="PANTHER" id="PTHR32071">
    <property type="entry name" value="TRANSCRIPTIONAL REGULATORY PROTEIN"/>
    <property type="match status" value="1"/>
</dbReference>
<feature type="domain" description="Response regulatory" evidence="7">
    <location>
        <begin position="3"/>
        <end position="116"/>
    </location>
</feature>
<dbReference type="InterPro" id="IPR002197">
    <property type="entry name" value="HTH_Fis"/>
</dbReference>
<dbReference type="InterPro" id="IPR058031">
    <property type="entry name" value="AAA_lid_NorR"/>
</dbReference>
<dbReference type="InterPro" id="IPR003593">
    <property type="entry name" value="AAA+_ATPase"/>
</dbReference>
<keyword evidence="5" id="KW-0597">Phosphoprotein</keyword>
<keyword evidence="2" id="KW-0067">ATP-binding</keyword>
<dbReference type="PROSITE" id="PS00675">
    <property type="entry name" value="SIGMA54_INTERACT_1"/>
    <property type="match status" value="1"/>
</dbReference>
<evidence type="ECO:0000313" key="9">
    <source>
        <dbReference type="Proteomes" id="UP001152321"/>
    </source>
</evidence>
<dbReference type="InterPro" id="IPR027417">
    <property type="entry name" value="P-loop_NTPase"/>
</dbReference>
<dbReference type="InterPro" id="IPR002078">
    <property type="entry name" value="Sigma_54_int"/>
</dbReference>
<dbReference type="InterPro" id="IPR025662">
    <property type="entry name" value="Sigma_54_int_dom_ATP-bd_1"/>
</dbReference>
<evidence type="ECO:0000256" key="1">
    <source>
        <dbReference type="ARBA" id="ARBA00022741"/>
    </source>
</evidence>
<evidence type="ECO:0000256" key="5">
    <source>
        <dbReference type="PROSITE-ProRule" id="PRU00169"/>
    </source>
</evidence>
<keyword evidence="4" id="KW-0804">Transcription</keyword>
<dbReference type="PROSITE" id="PS50045">
    <property type="entry name" value="SIGMA54_INTERACT_4"/>
    <property type="match status" value="1"/>
</dbReference>
<feature type="modified residue" description="4-aspartylphosphate" evidence="5">
    <location>
        <position position="51"/>
    </location>
</feature>
<keyword evidence="3" id="KW-0805">Transcription regulation</keyword>
<dbReference type="Gene3D" id="3.40.50.2300">
    <property type="match status" value="1"/>
</dbReference>
<dbReference type="Pfam" id="PF00072">
    <property type="entry name" value="Response_reg"/>
    <property type="match status" value="1"/>
</dbReference>
<feature type="domain" description="Sigma-54 factor interaction" evidence="6">
    <location>
        <begin position="141"/>
        <end position="370"/>
    </location>
</feature>
<name>A0ABT6DHR1_9BACT</name>
<evidence type="ECO:0000256" key="4">
    <source>
        <dbReference type="ARBA" id="ARBA00023163"/>
    </source>
</evidence>
<dbReference type="InterPro" id="IPR011006">
    <property type="entry name" value="CheY-like_superfamily"/>
</dbReference>
<evidence type="ECO:0000313" key="8">
    <source>
        <dbReference type="EMBL" id="MDG0816328.1"/>
    </source>
</evidence>
<dbReference type="Proteomes" id="UP001152321">
    <property type="component" value="Unassembled WGS sequence"/>
</dbReference>
<dbReference type="PROSITE" id="PS50110">
    <property type="entry name" value="RESPONSE_REGULATORY"/>
    <property type="match status" value="1"/>
</dbReference>
<dbReference type="PROSITE" id="PS00676">
    <property type="entry name" value="SIGMA54_INTERACT_2"/>
    <property type="match status" value="1"/>
</dbReference>
<dbReference type="InterPro" id="IPR001789">
    <property type="entry name" value="Sig_transdc_resp-reg_receiver"/>
</dbReference>
<proteinExistence type="predicted"/>
<evidence type="ECO:0000256" key="3">
    <source>
        <dbReference type="ARBA" id="ARBA00023015"/>
    </source>
</evidence>
<dbReference type="SUPFAM" id="SSF46689">
    <property type="entry name" value="Homeodomain-like"/>
    <property type="match status" value="1"/>
</dbReference>
<dbReference type="SUPFAM" id="SSF52172">
    <property type="entry name" value="CheY-like"/>
    <property type="match status" value="1"/>
</dbReference>
<dbReference type="Pfam" id="PF25601">
    <property type="entry name" value="AAA_lid_14"/>
    <property type="match status" value="1"/>
</dbReference>
<keyword evidence="9" id="KW-1185">Reference proteome</keyword>
<dbReference type="CDD" id="cd00009">
    <property type="entry name" value="AAA"/>
    <property type="match status" value="1"/>
</dbReference>
<dbReference type="Pfam" id="PF00158">
    <property type="entry name" value="Sigma54_activat"/>
    <property type="match status" value="1"/>
</dbReference>
<comment type="caution">
    <text evidence="8">The sequence shown here is derived from an EMBL/GenBank/DDBJ whole genome shotgun (WGS) entry which is preliminary data.</text>
</comment>
<dbReference type="SMART" id="SM00448">
    <property type="entry name" value="REC"/>
    <property type="match status" value="1"/>
</dbReference>
<dbReference type="Gene3D" id="3.40.50.300">
    <property type="entry name" value="P-loop containing nucleotide triphosphate hydrolases"/>
    <property type="match status" value="1"/>
</dbReference>
<accession>A0ABT6DHR1</accession>
<keyword evidence="1" id="KW-0547">Nucleotide-binding</keyword>
<dbReference type="RefSeq" id="WP_277577806.1">
    <property type="nucleotide sequence ID" value="NZ_JANRMI010000002.1"/>
</dbReference>
<evidence type="ECO:0000259" key="7">
    <source>
        <dbReference type="PROSITE" id="PS50110"/>
    </source>
</evidence>
<evidence type="ECO:0000256" key="2">
    <source>
        <dbReference type="ARBA" id="ARBA00022840"/>
    </source>
</evidence>
<dbReference type="InterPro" id="IPR025943">
    <property type="entry name" value="Sigma_54_int_dom_ATP-bd_2"/>
</dbReference>
<dbReference type="EMBL" id="JANRMI010000002">
    <property type="protein sequence ID" value="MDG0816328.1"/>
    <property type="molecule type" value="Genomic_DNA"/>
</dbReference>